<dbReference type="GO" id="GO:0004674">
    <property type="term" value="F:protein serine/threonine kinase activity"/>
    <property type="evidence" value="ECO:0007669"/>
    <property type="project" value="UniProtKB-KW"/>
</dbReference>
<feature type="region of interest" description="Disordered" evidence="13">
    <location>
        <begin position="757"/>
        <end position="781"/>
    </location>
</feature>
<evidence type="ECO:0000256" key="5">
    <source>
        <dbReference type="ARBA" id="ARBA00022729"/>
    </source>
</evidence>
<keyword evidence="4 14" id="KW-0812">Transmembrane</keyword>
<evidence type="ECO:0000256" key="3">
    <source>
        <dbReference type="ARBA" id="ARBA00022679"/>
    </source>
</evidence>
<keyword evidence="5" id="KW-0732">Signal</keyword>
<evidence type="ECO:0000256" key="14">
    <source>
        <dbReference type="SAM" id="Phobius"/>
    </source>
</evidence>
<name>A0A6N2BW35_SOLCI</name>
<dbReference type="GO" id="GO:0005524">
    <property type="term" value="F:ATP binding"/>
    <property type="evidence" value="ECO:0007669"/>
    <property type="project" value="UniProtKB-UniRule"/>
</dbReference>
<comment type="subcellular location">
    <subcellularLocation>
        <location evidence="1">Membrane</location>
        <topology evidence="1">Single-pass type I membrane protein</topology>
    </subcellularLocation>
</comment>
<keyword evidence="10 14" id="KW-0472">Membrane</keyword>
<dbReference type="InterPro" id="IPR024788">
    <property type="entry name" value="Malectin-like_Carb-bd_dom"/>
</dbReference>
<evidence type="ECO:0000313" key="16">
    <source>
        <dbReference type="EMBL" id="TMW97069.1"/>
    </source>
</evidence>
<dbReference type="PANTHER" id="PTHR34590">
    <property type="entry name" value="OS03G0124300 PROTEIN-RELATED"/>
    <property type="match status" value="1"/>
</dbReference>
<dbReference type="FunFam" id="2.60.120.430:FF:000005">
    <property type="entry name" value="Putative receptor-like protein kinase"/>
    <property type="match status" value="1"/>
</dbReference>
<reference evidence="16" key="1">
    <citation type="submission" date="2019-05" db="EMBL/GenBank/DDBJ databases">
        <title>The de novo reference genome and transcriptome assemblies of the wild tomato species Solanum chilense.</title>
        <authorList>
            <person name="Stam R."/>
            <person name="Nosenko T."/>
            <person name="Hoerger A.C."/>
            <person name="Stephan W."/>
            <person name="Seidel M.A."/>
            <person name="Kuhn J.M.M."/>
            <person name="Haberer G."/>
            <person name="Tellier A."/>
        </authorList>
    </citation>
    <scope>NUCLEOTIDE SEQUENCE</scope>
    <source>
        <tissue evidence="16">Mature leaves</tissue>
    </source>
</reference>
<keyword evidence="7" id="KW-0418">Kinase</keyword>
<evidence type="ECO:0000256" key="12">
    <source>
        <dbReference type="PROSITE-ProRule" id="PRU10141"/>
    </source>
</evidence>
<keyword evidence="3" id="KW-0808">Transferase</keyword>
<feature type="transmembrane region" description="Helical" evidence="14">
    <location>
        <begin position="439"/>
        <end position="461"/>
    </location>
</feature>
<organism evidence="16">
    <name type="scientific">Solanum chilense</name>
    <name type="common">Tomato</name>
    <name type="synonym">Lycopersicon chilense</name>
    <dbReference type="NCBI Taxonomy" id="4083"/>
    <lineage>
        <taxon>Eukaryota</taxon>
        <taxon>Viridiplantae</taxon>
        <taxon>Streptophyta</taxon>
        <taxon>Embryophyta</taxon>
        <taxon>Tracheophyta</taxon>
        <taxon>Spermatophyta</taxon>
        <taxon>Magnoliopsida</taxon>
        <taxon>eudicotyledons</taxon>
        <taxon>Gunneridae</taxon>
        <taxon>Pentapetalae</taxon>
        <taxon>asterids</taxon>
        <taxon>lamiids</taxon>
        <taxon>Solanales</taxon>
        <taxon>Solanaceae</taxon>
        <taxon>Solanoideae</taxon>
        <taxon>Solaneae</taxon>
        <taxon>Solanum</taxon>
        <taxon>Solanum subgen. Lycopersicon</taxon>
    </lineage>
</organism>
<dbReference type="SUPFAM" id="SSF56112">
    <property type="entry name" value="Protein kinase-like (PK-like)"/>
    <property type="match status" value="1"/>
</dbReference>
<feature type="binding site" evidence="12">
    <location>
        <position position="551"/>
    </location>
    <ligand>
        <name>ATP</name>
        <dbReference type="ChEBI" id="CHEBI:30616"/>
    </ligand>
</feature>
<evidence type="ECO:0000256" key="7">
    <source>
        <dbReference type="ARBA" id="ARBA00022777"/>
    </source>
</evidence>
<keyword evidence="11" id="KW-0325">Glycoprotein</keyword>
<protein>
    <recommendedName>
        <fullName evidence="15">Protein kinase domain-containing protein</fullName>
    </recommendedName>
</protein>
<dbReference type="InterPro" id="IPR000719">
    <property type="entry name" value="Prot_kinase_dom"/>
</dbReference>
<dbReference type="FunFam" id="3.30.200.20:FF:000039">
    <property type="entry name" value="receptor-like protein kinase FERONIA"/>
    <property type="match status" value="1"/>
</dbReference>
<feature type="transmembrane region" description="Helical" evidence="14">
    <location>
        <begin position="21"/>
        <end position="40"/>
    </location>
</feature>
<feature type="domain" description="Protein kinase" evidence="15">
    <location>
        <begin position="523"/>
        <end position="795"/>
    </location>
</feature>
<dbReference type="InterPro" id="IPR001245">
    <property type="entry name" value="Ser-Thr/Tyr_kinase_cat_dom"/>
</dbReference>
<dbReference type="InterPro" id="IPR045272">
    <property type="entry name" value="ANXUR1/2-like"/>
</dbReference>
<feature type="compositionally biased region" description="Polar residues" evidence="13">
    <location>
        <begin position="757"/>
        <end position="775"/>
    </location>
</feature>
<keyword evidence="2" id="KW-0723">Serine/threonine-protein kinase</keyword>
<dbReference type="FunFam" id="2.60.120.430:FF:000001">
    <property type="entry name" value="Receptor-like protein kinase FERONIA"/>
    <property type="match status" value="1"/>
</dbReference>
<dbReference type="Gene3D" id="1.10.510.10">
    <property type="entry name" value="Transferase(Phosphotransferase) domain 1"/>
    <property type="match status" value="2"/>
</dbReference>
<dbReference type="PROSITE" id="PS50011">
    <property type="entry name" value="PROTEIN_KINASE_DOM"/>
    <property type="match status" value="1"/>
</dbReference>
<dbReference type="InterPro" id="IPR011009">
    <property type="entry name" value="Kinase-like_dom_sf"/>
</dbReference>
<dbReference type="EMBL" id="RXGB01001903">
    <property type="protein sequence ID" value="TMW97069.1"/>
    <property type="molecule type" value="Genomic_DNA"/>
</dbReference>
<evidence type="ECO:0000256" key="1">
    <source>
        <dbReference type="ARBA" id="ARBA00004479"/>
    </source>
</evidence>
<dbReference type="Pfam" id="PF12819">
    <property type="entry name" value="Malectin_like"/>
    <property type="match status" value="1"/>
</dbReference>
<comment type="caution">
    <text evidence="16">The sequence shown here is derived from an EMBL/GenBank/DDBJ whole genome shotgun (WGS) entry which is preliminary data.</text>
</comment>
<dbReference type="AlphaFoldDB" id="A0A6N2BW35"/>
<gene>
    <name evidence="16" type="ORF">EJD97_006278</name>
</gene>
<keyword evidence="9 14" id="KW-1133">Transmembrane helix</keyword>
<proteinExistence type="predicted"/>
<sequence length="795" mass="88203">MKTKHKLTPLPFTPTPTPTHIMGILLICFIFSITNSFVIAQDDGVPAKSFPVFTPEDNFLIDCGATSSVTLPGNKAFQPDQNTAKYLSYTGKDIQACASDKINVPSTLYVNAKIFTTEAIYTFHASTSGLHWIRLHFFPFKYEEYDLKTAKFSVKTDSLVLLRDFQIGKDEATVKEFVVNVTSERFAIKFEPAQGSVAFVNAIEFLTVPAKMLDYSVPLLFPVSQRFDLSKTNFQTMYRLNVGGPALDSTNDTLGRNWMSDNQFRNNATGAEVSTQASAINYLKSSGGSPLIAPPTVYSSAVKMADSETAIANFNISWSMDIDTVYPHLIRLHFCDIISKALNELYFNVYINDKMAISGLDLSSLTNHLSTAFYKDFVVDSSMVSNPLVVRVSPVNDVQGFRNAILNGLEVFRMNNSVGSLDGEYGVDGQKQSGPSKTVAYVGFAMMFGAFVGLGAMAVKWQKRPQDWQKRNSFSSWLLPVHAGDSTFMSSSSRSKSQFFSSKNMGLGQYFSFAELSDATRNWEPSEIIGVGGFGNVYYGELDDGTKVAVKRGNPQSEQGINEFQTEIQMLSKLRHRHLVSLIGYCDESAEMILVYEFMQNGPLRDHLYGKNMPPLSWKQRLDICIGAAHKSDVYSFGVVLLEALCARPAINPSLPREQVNLAEWAMQWKRKGLLDKIIDPTLVGHIDPESMKKFAEATEKCLAEYGVDRPTMGDVLWNLEYALQMQEASLQGKTEDIDNKAIVAPISPSTVAHANVSNDNKHVSSPQQHTNPTEVQPIDDKSGTFAQFEPINGR</sequence>
<evidence type="ECO:0000256" key="9">
    <source>
        <dbReference type="ARBA" id="ARBA00022989"/>
    </source>
</evidence>
<dbReference type="GO" id="GO:0004714">
    <property type="term" value="F:transmembrane receptor protein tyrosine kinase activity"/>
    <property type="evidence" value="ECO:0007669"/>
    <property type="project" value="InterPro"/>
</dbReference>
<evidence type="ECO:0000256" key="6">
    <source>
        <dbReference type="ARBA" id="ARBA00022741"/>
    </source>
</evidence>
<evidence type="ECO:0000256" key="10">
    <source>
        <dbReference type="ARBA" id="ARBA00023136"/>
    </source>
</evidence>
<dbReference type="PROSITE" id="PS00107">
    <property type="entry name" value="PROTEIN_KINASE_ATP"/>
    <property type="match status" value="1"/>
</dbReference>
<keyword evidence="8 12" id="KW-0067">ATP-binding</keyword>
<accession>A0A6N2BW35</accession>
<evidence type="ECO:0000256" key="11">
    <source>
        <dbReference type="ARBA" id="ARBA00023180"/>
    </source>
</evidence>
<evidence type="ECO:0000256" key="13">
    <source>
        <dbReference type="SAM" id="MobiDB-lite"/>
    </source>
</evidence>
<dbReference type="Gene3D" id="2.60.120.430">
    <property type="entry name" value="Galactose-binding lectin"/>
    <property type="match status" value="2"/>
</dbReference>
<keyword evidence="6 12" id="KW-0547">Nucleotide-binding</keyword>
<evidence type="ECO:0000256" key="2">
    <source>
        <dbReference type="ARBA" id="ARBA00022527"/>
    </source>
</evidence>
<evidence type="ECO:0000256" key="8">
    <source>
        <dbReference type="ARBA" id="ARBA00022840"/>
    </source>
</evidence>
<evidence type="ECO:0000256" key="4">
    <source>
        <dbReference type="ARBA" id="ARBA00022692"/>
    </source>
</evidence>
<evidence type="ECO:0000259" key="15">
    <source>
        <dbReference type="PROSITE" id="PS50011"/>
    </source>
</evidence>
<dbReference type="Pfam" id="PF07714">
    <property type="entry name" value="PK_Tyr_Ser-Thr"/>
    <property type="match status" value="1"/>
</dbReference>
<dbReference type="PANTHER" id="PTHR34590:SF10">
    <property type="entry name" value="RECEPTOR-LIKE PROTEIN KINASE HERK 1"/>
    <property type="match status" value="1"/>
</dbReference>
<dbReference type="GO" id="GO:0016020">
    <property type="term" value="C:membrane"/>
    <property type="evidence" value="ECO:0007669"/>
    <property type="project" value="UniProtKB-SubCell"/>
</dbReference>
<dbReference type="InterPro" id="IPR017441">
    <property type="entry name" value="Protein_kinase_ATP_BS"/>
</dbReference>